<feature type="transmembrane region" description="Helical" evidence="1">
    <location>
        <begin position="86"/>
        <end position="111"/>
    </location>
</feature>
<comment type="caution">
    <text evidence="3">The sequence shown here is derived from an EMBL/GenBank/DDBJ whole genome shotgun (WGS) entry which is preliminary data.</text>
</comment>
<proteinExistence type="predicted"/>
<reference evidence="3 4" key="1">
    <citation type="submission" date="2011-04" db="EMBL/GenBank/DDBJ databases">
        <title>The Genome Sequence of Clostridium citroniae WAL-19142.</title>
        <authorList>
            <consortium name="The Broad Institute Genome Sequencing Platform"/>
            <person name="Earl A."/>
            <person name="Ward D."/>
            <person name="Feldgarden M."/>
            <person name="Gevers D."/>
            <person name="Warren Y.A."/>
            <person name="Tyrrell K.L."/>
            <person name="Citron D.M."/>
            <person name="Goldstein E.J."/>
            <person name="Daigneault M."/>
            <person name="Allen-Vercoe E."/>
            <person name="Young S.K."/>
            <person name="Zeng Q."/>
            <person name="Gargeya S."/>
            <person name="Fitzgerald M."/>
            <person name="Haas B."/>
            <person name="Abouelleil A."/>
            <person name="Alvarado L."/>
            <person name="Arachchi H.M."/>
            <person name="Berlin A."/>
            <person name="Brown A."/>
            <person name="Chapman S.B."/>
            <person name="Chen Z."/>
            <person name="Dunbar C."/>
            <person name="Freedman E."/>
            <person name="Gearin G."/>
            <person name="Gellesch M."/>
            <person name="Goldberg J."/>
            <person name="Griggs A."/>
            <person name="Gujja S."/>
            <person name="Heilman E.R."/>
            <person name="Heiman D."/>
            <person name="Howarth C."/>
            <person name="Larson L."/>
            <person name="Lui A."/>
            <person name="MacDonald P.J."/>
            <person name="Mehta T."/>
            <person name="Montmayeur A."/>
            <person name="Murphy C."/>
            <person name="Neiman D."/>
            <person name="Pearson M."/>
            <person name="Priest M."/>
            <person name="Roberts A."/>
            <person name="Saif S."/>
            <person name="Shea T."/>
            <person name="Shenoy N."/>
            <person name="Sisk P."/>
            <person name="Stolte C."/>
            <person name="Sykes S."/>
            <person name="White J."/>
            <person name="Yandava C."/>
            <person name="Wortman J."/>
            <person name="Nusbaum C."/>
            <person name="Birren B."/>
        </authorList>
    </citation>
    <scope>NUCLEOTIDE SEQUENCE [LARGE SCALE GENOMIC DNA]</scope>
    <source>
        <strain evidence="3 4">WAL-19142</strain>
    </source>
</reference>
<evidence type="ECO:0000259" key="2">
    <source>
        <dbReference type="Pfam" id="PF20047"/>
    </source>
</evidence>
<evidence type="ECO:0000313" key="4">
    <source>
        <dbReference type="Proteomes" id="UP000037392"/>
    </source>
</evidence>
<feature type="transmembrane region" description="Helical" evidence="1">
    <location>
        <begin position="20"/>
        <end position="39"/>
    </location>
</feature>
<protein>
    <recommendedName>
        <fullName evidence="2">DUF6449 domain-containing protein</fullName>
    </recommendedName>
</protein>
<dbReference type="Pfam" id="PF20047">
    <property type="entry name" value="DUF6449"/>
    <property type="match status" value="1"/>
</dbReference>
<feature type="transmembrane region" description="Helical" evidence="1">
    <location>
        <begin position="139"/>
        <end position="162"/>
    </location>
</feature>
<dbReference type="GeneID" id="93161479"/>
<name>A0A0J9BV28_9FIRM</name>
<evidence type="ECO:0000313" key="3">
    <source>
        <dbReference type="EMBL" id="KMW16658.1"/>
    </source>
</evidence>
<sequence length="797" mass="90144">MTSGSLYFKLLREDLKRRVWAIALVFLAFFFSLPIGLALSMENAANTDYFIYNGYRNFVQDGSLPDDLFQAKLLELKTKVVLSDAAFGNGLIVFLLIVAAVVIGVSSFSYLHNRKKIDFYHSIPVRREILYSTQYTGGILIVGLCYLINLILMLGVALSYGVRLGSLIGPMAGGWALNMLYFLLMYAVVVVAMMMTGNMVVGLLGSGVFFFFLPAIMMLLAAYCETFFLTTARNMWSSEDSPFMWGMKYLSPFSVYMTALSWGVKNIGKHIPELICTGFGFLAFSLLGLQLYRKRPSEAAGRAMAFKRTMAPIRMILVIGCGLAGGMFFWSLQSNLKWGLFGIVVAVILTHCIVEIIYHFDFKKLFGHRVQLVICLAAGVLAFLSFRYDWYGYDSYMPQADRIASASLEIGIDSNWLDSREITISDSGEFGVTYKAAYEEIEKNMKLTDMGLVLPIAEEGRRNAIEDRKVRLGSSRTPAYANTRVSYIGGADGPTSVFVAGKVAGEENETDRQMYYTNVTVNYRLTNGRRVSRAYSLYLSDIMDTYEKLYSQTDYKTGLYRILSQTPEQLSRAYYKEAGTIAYTAEEGSVLTELLKAYQTDLMALDTQTRIQEAPIGSICFVTKDSVHYLKKGIEDSLYKYRGGYWDYRVEDFNQYWPIYPSFTRTIQILESQGEKPGTFFAPEQVKEITINVQNLLKSSYSDIPQDEELAELQKKNPYYQEDGSLHFTDAHDIALLMDAMMEEEYYQMDQFHQPAGGFSYCQIELKGNQYVSGLIMEDRVTPEMLDLFAGIPMEVE</sequence>
<feature type="transmembrane region" description="Helical" evidence="1">
    <location>
        <begin position="174"/>
        <end position="195"/>
    </location>
</feature>
<keyword evidence="1" id="KW-1133">Transmembrane helix</keyword>
<evidence type="ECO:0000256" key="1">
    <source>
        <dbReference type="SAM" id="Phobius"/>
    </source>
</evidence>
<gene>
    <name evidence="3" type="ORF">HMPREF9470_04158</name>
</gene>
<dbReference type="Proteomes" id="UP000037392">
    <property type="component" value="Unassembled WGS sequence"/>
</dbReference>
<feature type="transmembrane region" description="Helical" evidence="1">
    <location>
        <begin position="270"/>
        <end position="292"/>
    </location>
</feature>
<dbReference type="InterPro" id="IPR045611">
    <property type="entry name" value="DUF6449"/>
</dbReference>
<dbReference type="OrthoDB" id="1643401at2"/>
<keyword evidence="1" id="KW-0812">Transmembrane</keyword>
<dbReference type="PATRIC" id="fig|742734.4.peg.4455"/>
<feature type="transmembrane region" description="Helical" evidence="1">
    <location>
        <begin position="338"/>
        <end position="358"/>
    </location>
</feature>
<feature type="domain" description="DUF6449" evidence="2">
    <location>
        <begin position="523"/>
        <end position="674"/>
    </location>
</feature>
<dbReference type="RefSeq" id="WP_048930623.1">
    <property type="nucleotide sequence ID" value="NZ_KQ235881.1"/>
</dbReference>
<feature type="transmembrane region" description="Helical" evidence="1">
    <location>
        <begin position="370"/>
        <end position="388"/>
    </location>
</feature>
<accession>A0A0J9BV28</accession>
<dbReference type="EMBL" id="ADLK01000029">
    <property type="protein sequence ID" value="KMW16658.1"/>
    <property type="molecule type" value="Genomic_DNA"/>
</dbReference>
<dbReference type="AlphaFoldDB" id="A0A0J9BV28"/>
<feature type="transmembrane region" description="Helical" evidence="1">
    <location>
        <begin position="201"/>
        <end position="224"/>
    </location>
</feature>
<keyword evidence="1" id="KW-0472">Membrane</keyword>
<feature type="transmembrane region" description="Helical" evidence="1">
    <location>
        <begin position="313"/>
        <end position="332"/>
    </location>
</feature>
<organism evidence="3 4">
    <name type="scientific">[Clostridium] citroniae WAL-19142</name>
    <dbReference type="NCBI Taxonomy" id="742734"/>
    <lineage>
        <taxon>Bacteria</taxon>
        <taxon>Bacillati</taxon>
        <taxon>Bacillota</taxon>
        <taxon>Clostridia</taxon>
        <taxon>Lachnospirales</taxon>
        <taxon>Lachnospiraceae</taxon>
        <taxon>Enterocloster</taxon>
    </lineage>
</organism>